<dbReference type="Pfam" id="PF13649">
    <property type="entry name" value="Methyltransf_25"/>
    <property type="match status" value="1"/>
</dbReference>
<dbReference type="GO" id="GO:0008168">
    <property type="term" value="F:methyltransferase activity"/>
    <property type="evidence" value="ECO:0007669"/>
    <property type="project" value="UniProtKB-KW"/>
</dbReference>
<reference evidence="3" key="1">
    <citation type="submission" date="2017-06" db="EMBL/GenBank/DDBJ databases">
        <authorList>
            <person name="Varghese N."/>
            <person name="Submissions S."/>
        </authorList>
    </citation>
    <scope>NUCLEOTIDE SEQUENCE [LARGE SCALE GENOMIC DNA]</scope>
    <source>
        <strain evidence="3">LNB2</strain>
    </source>
</reference>
<dbReference type="InterPro" id="IPR041698">
    <property type="entry name" value="Methyltransf_25"/>
</dbReference>
<dbReference type="Gene3D" id="3.40.50.150">
    <property type="entry name" value="Vaccinia Virus protein VP39"/>
    <property type="match status" value="1"/>
</dbReference>
<protein>
    <submittedName>
        <fullName evidence="2">Ubiquinone/menaquinone biosynthesis C-methylase UbiE</fullName>
    </submittedName>
</protein>
<dbReference type="CDD" id="cd02440">
    <property type="entry name" value="AdoMet_MTases"/>
    <property type="match status" value="1"/>
</dbReference>
<dbReference type="PANTHER" id="PTHR43591">
    <property type="entry name" value="METHYLTRANSFERASE"/>
    <property type="match status" value="1"/>
</dbReference>
<keyword evidence="2" id="KW-0830">Ubiquinone</keyword>
<dbReference type="Proteomes" id="UP000198281">
    <property type="component" value="Unassembled WGS sequence"/>
</dbReference>
<accession>A0A239K0V5</accession>
<proteinExistence type="predicted"/>
<dbReference type="RefSeq" id="WP_089221187.1">
    <property type="nucleotide sequence ID" value="NZ_FZOS01000043.1"/>
</dbReference>
<dbReference type="PANTHER" id="PTHR43591:SF24">
    <property type="entry name" value="2-METHOXY-6-POLYPRENYL-1,4-BENZOQUINOL METHYLASE, MITOCHONDRIAL"/>
    <property type="match status" value="1"/>
</dbReference>
<evidence type="ECO:0000313" key="3">
    <source>
        <dbReference type="Proteomes" id="UP000198281"/>
    </source>
</evidence>
<keyword evidence="3" id="KW-1185">Reference proteome</keyword>
<dbReference type="AlphaFoldDB" id="A0A239K0V5"/>
<dbReference type="EMBL" id="FZOS01000043">
    <property type="protein sequence ID" value="SNT11378.1"/>
    <property type="molecule type" value="Genomic_DNA"/>
</dbReference>
<dbReference type="OrthoDB" id="9795634at2"/>
<feature type="domain" description="Methyltransferase" evidence="1">
    <location>
        <begin position="47"/>
        <end position="141"/>
    </location>
</feature>
<keyword evidence="2" id="KW-0808">Transferase</keyword>
<name>A0A239K0V5_9SPHN</name>
<organism evidence="2 3">
    <name type="scientific">Edaphosphingomonas laterariae</name>
    <dbReference type="NCBI Taxonomy" id="861865"/>
    <lineage>
        <taxon>Bacteria</taxon>
        <taxon>Pseudomonadati</taxon>
        <taxon>Pseudomonadota</taxon>
        <taxon>Alphaproteobacteria</taxon>
        <taxon>Sphingomonadales</taxon>
        <taxon>Rhizorhabdaceae</taxon>
        <taxon>Edaphosphingomonas</taxon>
    </lineage>
</organism>
<sequence>MNARAYTPPLGKDSTADYDRAIRLWTRETLWRRAMLEELAARPGETILDVGCGTGSFAVMLKASQPAVRVIGIDPDEEALTIARAKADVAVLNVEWEQGFARDLGVRGADAIVSSLMFHQVPMTEKRAGLSAMFAAVRPGGRIVIADYGRQKGLMRVLFRLTIQRLDGVADTQPNADGILPELVKAAGFRKVRDVARFDTVTGTIGLIVASRPD</sequence>
<dbReference type="SUPFAM" id="SSF53335">
    <property type="entry name" value="S-adenosyl-L-methionine-dependent methyltransferases"/>
    <property type="match status" value="1"/>
</dbReference>
<dbReference type="InterPro" id="IPR029063">
    <property type="entry name" value="SAM-dependent_MTases_sf"/>
</dbReference>
<gene>
    <name evidence="2" type="ORF">SAMN06295912_1438</name>
</gene>
<evidence type="ECO:0000313" key="2">
    <source>
        <dbReference type="EMBL" id="SNT11378.1"/>
    </source>
</evidence>
<evidence type="ECO:0000259" key="1">
    <source>
        <dbReference type="Pfam" id="PF13649"/>
    </source>
</evidence>
<dbReference type="GO" id="GO:0032259">
    <property type="term" value="P:methylation"/>
    <property type="evidence" value="ECO:0007669"/>
    <property type="project" value="UniProtKB-KW"/>
</dbReference>
<keyword evidence="2" id="KW-0489">Methyltransferase</keyword>